<sequence length="354" mass="38184">MGIARSGLLRLHRWLSLSAMLFWALQAASGVLIVFHWELEDALIRAPHHQTDLAAIETRLSELVPPGSGLIIESMWTSGGASDRYDVYVETSDGEAERTIRIDGAGNVLRTLTPAESGVLDTLVGFHHNLLAGEVGSWIVSLSGLLLAGNIGIALFLAWPGRQRLHALRPPPKAMRGIPKAYGWHRAIGFWGALPALALSLAGVLLVFQDSAERWLAPTSTATPTEPWTITSPPGFGKVVEAAMALYPDARLADVSFPIADSAVWRVRLRTDGEARRAYGRTTVFVSGNNGQVLANLPASDAAPSRAFLDGLFPFHTGEIAGLPGRLAVVATGAWLLTMALLGLVLWKMRRRTR</sequence>
<feature type="transmembrane region" description="Helical" evidence="1">
    <location>
        <begin position="327"/>
        <end position="347"/>
    </location>
</feature>
<dbReference type="InterPro" id="IPR005625">
    <property type="entry name" value="PepSY-ass_TM"/>
</dbReference>
<dbReference type="Proteomes" id="UP001597124">
    <property type="component" value="Unassembled WGS sequence"/>
</dbReference>
<keyword evidence="1" id="KW-1133">Transmembrane helix</keyword>
<keyword evidence="3" id="KW-1185">Reference proteome</keyword>
<dbReference type="PANTHER" id="PTHR34219">
    <property type="entry name" value="IRON-REGULATED INNER MEMBRANE PROTEIN-RELATED"/>
    <property type="match status" value="1"/>
</dbReference>
<organism evidence="2 3">
    <name type="scientific">Sphingosinicella xenopeptidilytica</name>
    <dbReference type="NCBI Taxonomy" id="364098"/>
    <lineage>
        <taxon>Bacteria</taxon>
        <taxon>Pseudomonadati</taxon>
        <taxon>Pseudomonadota</taxon>
        <taxon>Alphaproteobacteria</taxon>
        <taxon>Sphingomonadales</taxon>
        <taxon>Sphingosinicellaceae</taxon>
        <taxon>Sphingosinicella</taxon>
    </lineage>
</organism>
<gene>
    <name evidence="2" type="ORF">ACFQ00_02740</name>
</gene>
<protein>
    <submittedName>
        <fullName evidence="2">PepSY-associated TM helix domain-containing protein</fullName>
    </submittedName>
</protein>
<feature type="transmembrane region" description="Helical" evidence="1">
    <location>
        <begin position="138"/>
        <end position="159"/>
    </location>
</feature>
<reference evidence="3" key="1">
    <citation type="journal article" date="2019" name="Int. J. Syst. Evol. Microbiol.">
        <title>The Global Catalogue of Microorganisms (GCM) 10K type strain sequencing project: providing services to taxonomists for standard genome sequencing and annotation.</title>
        <authorList>
            <consortium name="The Broad Institute Genomics Platform"/>
            <consortium name="The Broad Institute Genome Sequencing Center for Infectious Disease"/>
            <person name="Wu L."/>
            <person name="Ma J."/>
        </authorList>
    </citation>
    <scope>NUCLEOTIDE SEQUENCE [LARGE SCALE GENOMIC DNA]</scope>
    <source>
        <strain evidence="3">CCUG 52537</strain>
    </source>
</reference>
<proteinExistence type="predicted"/>
<dbReference type="EMBL" id="JBHTIK010000001">
    <property type="protein sequence ID" value="MFD0847227.1"/>
    <property type="molecule type" value="Genomic_DNA"/>
</dbReference>
<accession>A0ABW3BZE7</accession>
<dbReference type="RefSeq" id="WP_381485778.1">
    <property type="nucleotide sequence ID" value="NZ_JBHTIK010000001.1"/>
</dbReference>
<keyword evidence="1" id="KW-0472">Membrane</keyword>
<evidence type="ECO:0000256" key="1">
    <source>
        <dbReference type="SAM" id="Phobius"/>
    </source>
</evidence>
<evidence type="ECO:0000313" key="2">
    <source>
        <dbReference type="EMBL" id="MFD0847227.1"/>
    </source>
</evidence>
<feature type="transmembrane region" description="Helical" evidence="1">
    <location>
        <begin position="188"/>
        <end position="208"/>
    </location>
</feature>
<comment type="caution">
    <text evidence="2">The sequence shown here is derived from an EMBL/GenBank/DDBJ whole genome shotgun (WGS) entry which is preliminary data.</text>
</comment>
<dbReference type="Pfam" id="PF03929">
    <property type="entry name" value="PepSY_TM"/>
    <property type="match status" value="1"/>
</dbReference>
<feature type="transmembrane region" description="Helical" evidence="1">
    <location>
        <begin position="14"/>
        <end position="37"/>
    </location>
</feature>
<keyword evidence="1" id="KW-0812">Transmembrane</keyword>
<name>A0ABW3BZE7_SPHXN</name>
<evidence type="ECO:0000313" key="3">
    <source>
        <dbReference type="Proteomes" id="UP001597124"/>
    </source>
</evidence>